<dbReference type="AlphaFoldDB" id="A0A3A4QZI8"/>
<dbReference type="EMBL" id="QZJZ01000075">
    <property type="protein sequence ID" value="RJP57763.1"/>
    <property type="molecule type" value="Genomic_DNA"/>
</dbReference>
<evidence type="ECO:0008006" key="3">
    <source>
        <dbReference type="Google" id="ProtNLM"/>
    </source>
</evidence>
<gene>
    <name evidence="1" type="ORF">C4541_09590</name>
</gene>
<name>A0A3A4QZI8_9BACT</name>
<evidence type="ECO:0000313" key="2">
    <source>
        <dbReference type="Proteomes" id="UP000266426"/>
    </source>
</evidence>
<reference evidence="1 2" key="1">
    <citation type="journal article" date="2017" name="ISME J.">
        <title>Energy and carbon metabolisms in a deep terrestrial subsurface fluid microbial community.</title>
        <authorList>
            <person name="Momper L."/>
            <person name="Jungbluth S.P."/>
            <person name="Lee M.D."/>
            <person name="Amend J.P."/>
        </authorList>
    </citation>
    <scope>NUCLEOTIDE SEQUENCE [LARGE SCALE GENOMIC DNA]</scope>
    <source>
        <strain evidence="1">SURF_26</strain>
    </source>
</reference>
<comment type="caution">
    <text evidence="1">The sequence shown here is derived from an EMBL/GenBank/DDBJ whole genome shotgun (WGS) entry which is preliminary data.</text>
</comment>
<protein>
    <recommendedName>
        <fullName evidence="3">Right handed beta helix domain-containing protein</fullName>
    </recommendedName>
</protein>
<organism evidence="1 2">
    <name type="scientific">Candidatus Auribacter fodinae</name>
    <dbReference type="NCBI Taxonomy" id="2093366"/>
    <lineage>
        <taxon>Bacteria</taxon>
        <taxon>Pseudomonadati</taxon>
        <taxon>Candidatus Auribacterota</taxon>
        <taxon>Candidatus Auribacteria</taxon>
        <taxon>Candidatus Auribacterales</taxon>
        <taxon>Candidatus Auribacteraceae</taxon>
        <taxon>Candidatus Auribacter</taxon>
    </lineage>
</organism>
<proteinExistence type="predicted"/>
<dbReference type="InterPro" id="IPR011050">
    <property type="entry name" value="Pectin_lyase_fold/virulence"/>
</dbReference>
<evidence type="ECO:0000313" key="1">
    <source>
        <dbReference type="EMBL" id="RJP57763.1"/>
    </source>
</evidence>
<dbReference type="Proteomes" id="UP000266426">
    <property type="component" value="Unassembled WGS sequence"/>
</dbReference>
<sequence>MISPALFTVFVLMIMSLIPHPSFSQQNNTPNIPDTIFLEANATFESSNICPALSSTLSGSTGCTVYSKSGNELNVKLRIETGNEPTGLFMAWNISCNRKIPDLPGMPFVFAASDTTRDTLLSWLKMRTRKDPSLILPLSPQYLDNGTIYTNLQAITGKAFIIDNSTDKISVQEYAAVTIPAGAINLTRTGSDNMDKTGIRISSSSIILDNIDKQLFKKHLFKHKIRGRSFSMSSADFVAVQRYPVESELFVSSVSSLEAVLTDLYSSGLGTPSAIRASIRQLAQVELLQRKAQTVSAVSDMVLLEKSLEKMAENGDIPADSISLLESKTTLVLNNLVKANFTVSDLTITLSPPISLASAVWYVNQAVTYPHPDGTTKPDGSESHPFVSIVQAFEAADGLSVKNLTLYVHAGVYSEPLLISRNTTLNAISGEMVIISGTIINLSAYSLNITGFYLVGADGPGAVFVSHSDAKTSIADTVVQDATRFGIYQYGGSLTLNDVAVYRTHTEPSQQIFGTGICLRGGVNASLNDVISDRNESFGIYAEGPDTNLIAARVTVNENILNPLFRDDYEANPNGGLFFGGIAVLSDASATISVLRMAQNEGSGIIAQGASVLLADVTINDTHNYEPEGGWTGGITYGGGTAAWARNGGYLCITNFLITRSSLAGVMISVGGEMDLSYGEVSYNTIGAVIFDETFDYTRLTNYVRYKENGTNLQSVSLPIPDPDL</sequence>
<accession>A0A3A4QZI8</accession>
<dbReference type="SUPFAM" id="SSF51126">
    <property type="entry name" value="Pectin lyase-like"/>
    <property type="match status" value="1"/>
</dbReference>